<sequence length="52" mass="5909">MHDAAVQSPRASGAYTGQPETILRLIRQRDTVYVRHHSLLLHQSVTKLQNTL</sequence>
<evidence type="ECO:0000313" key="1">
    <source>
        <dbReference type="EMBL" id="GEN04930.1"/>
    </source>
</evidence>
<dbReference type="Proteomes" id="UP000321104">
    <property type="component" value="Unassembled WGS sequence"/>
</dbReference>
<dbReference type="EMBL" id="BJXQ01000050">
    <property type="protein sequence ID" value="GEN04930.1"/>
    <property type="molecule type" value="Genomic_DNA"/>
</dbReference>
<comment type="caution">
    <text evidence="1">The sequence shown here is derived from an EMBL/GenBank/DDBJ whole genome shotgun (WGS) entry which is preliminary data.</text>
</comment>
<reference evidence="1 2" key="1">
    <citation type="submission" date="2019-07" db="EMBL/GenBank/DDBJ databases">
        <title>Whole genome shotgun sequence of Acetobacter indonesiensis NBRC 16471.</title>
        <authorList>
            <person name="Hosoyama A."/>
            <person name="Uohara A."/>
            <person name="Ohji S."/>
            <person name="Ichikawa N."/>
        </authorList>
    </citation>
    <scope>NUCLEOTIDE SEQUENCE [LARGE SCALE GENOMIC DNA]</scope>
    <source>
        <strain evidence="1 2">NBRC 16471</strain>
    </source>
</reference>
<gene>
    <name evidence="1" type="ORF">AIN02nite_29550</name>
</gene>
<proteinExistence type="predicted"/>
<accession>A0A6N3T9G1</accession>
<protein>
    <submittedName>
        <fullName evidence="1">Uncharacterized protein</fullName>
    </submittedName>
</protein>
<dbReference type="AlphaFoldDB" id="A0A6N3T9G1"/>
<name>A0A6N3T9G1_9PROT</name>
<organism evidence="1 2">
    <name type="scientific">Acetobacter indonesiensis</name>
    <dbReference type="NCBI Taxonomy" id="104101"/>
    <lineage>
        <taxon>Bacteria</taxon>
        <taxon>Pseudomonadati</taxon>
        <taxon>Pseudomonadota</taxon>
        <taxon>Alphaproteobacteria</taxon>
        <taxon>Acetobacterales</taxon>
        <taxon>Acetobacteraceae</taxon>
        <taxon>Acetobacter</taxon>
    </lineage>
</organism>
<evidence type="ECO:0000313" key="2">
    <source>
        <dbReference type="Proteomes" id="UP000321104"/>
    </source>
</evidence>